<dbReference type="PROSITE" id="PS50075">
    <property type="entry name" value="CARRIER"/>
    <property type="match status" value="1"/>
</dbReference>
<dbReference type="SUPFAM" id="SSF51735">
    <property type="entry name" value="NAD(P)-binding Rossmann-fold domains"/>
    <property type="match status" value="1"/>
</dbReference>
<dbReference type="PANTHER" id="PTHR43439:SF2">
    <property type="entry name" value="ENZYME, PUTATIVE (JCVI)-RELATED"/>
    <property type="match status" value="1"/>
</dbReference>
<dbReference type="Gene3D" id="3.40.50.12780">
    <property type="entry name" value="N-terminal domain of ligase-like"/>
    <property type="match status" value="1"/>
</dbReference>
<dbReference type="Pfam" id="PF00550">
    <property type="entry name" value="PP-binding"/>
    <property type="match status" value="1"/>
</dbReference>
<dbReference type="PROSITE" id="PS00012">
    <property type="entry name" value="PHOSPHOPANTETHEINE"/>
    <property type="match status" value="1"/>
</dbReference>
<dbReference type="InterPro" id="IPR009081">
    <property type="entry name" value="PP-bd_ACP"/>
</dbReference>
<dbReference type="Pfam" id="PF07993">
    <property type="entry name" value="NAD_binding_4"/>
    <property type="match status" value="1"/>
</dbReference>
<dbReference type="InterPro" id="IPR036291">
    <property type="entry name" value="NAD(P)-bd_dom_sf"/>
</dbReference>
<dbReference type="Gene3D" id="3.40.50.720">
    <property type="entry name" value="NAD(P)-binding Rossmann-like Domain"/>
    <property type="match status" value="1"/>
</dbReference>
<dbReference type="Pfam" id="PF23562">
    <property type="entry name" value="AMP-binding_C_3"/>
    <property type="match status" value="1"/>
</dbReference>
<dbReference type="InterPro" id="IPR006162">
    <property type="entry name" value="Ppantetheine_attach_site"/>
</dbReference>
<dbReference type="Proteomes" id="UP001583177">
    <property type="component" value="Unassembled WGS sequence"/>
</dbReference>
<organism evidence="4 5">
    <name type="scientific">Diaporthe australafricana</name>
    <dbReference type="NCBI Taxonomy" id="127596"/>
    <lineage>
        <taxon>Eukaryota</taxon>
        <taxon>Fungi</taxon>
        <taxon>Dikarya</taxon>
        <taxon>Ascomycota</taxon>
        <taxon>Pezizomycotina</taxon>
        <taxon>Sordariomycetes</taxon>
        <taxon>Sordariomycetidae</taxon>
        <taxon>Diaporthales</taxon>
        <taxon>Diaporthaceae</taxon>
        <taxon>Diaporthe</taxon>
    </lineage>
</organism>
<evidence type="ECO:0000259" key="3">
    <source>
        <dbReference type="PROSITE" id="PS50075"/>
    </source>
</evidence>
<dbReference type="PANTHER" id="PTHR43439">
    <property type="entry name" value="PHENYLACETATE-COENZYME A LIGASE"/>
    <property type="match status" value="1"/>
</dbReference>
<name>A0ABR3W9G0_9PEZI</name>
<evidence type="ECO:0000256" key="1">
    <source>
        <dbReference type="ARBA" id="ARBA00022450"/>
    </source>
</evidence>
<keyword evidence="2" id="KW-0597">Phosphoprotein</keyword>
<keyword evidence="5" id="KW-1185">Reference proteome</keyword>
<dbReference type="InterPro" id="IPR020845">
    <property type="entry name" value="AMP-binding_CS"/>
</dbReference>
<dbReference type="InterPro" id="IPR051414">
    <property type="entry name" value="Adenylate-forming_Reductase"/>
</dbReference>
<evidence type="ECO:0000313" key="4">
    <source>
        <dbReference type="EMBL" id="KAL1856452.1"/>
    </source>
</evidence>
<sequence>MVPAPTGNLGQRLLPSLLDDIARDDPSRVLFSVTKTRDPADGFDDIDARTFSQAVDRCAWHLQNELGRGEGFPTLLYMGPQDVAYAILILASIKAGYKLLLSSPRNTLDAHMSLVDKTGCGTMLLPANFPLPVIKQIESARKLRVVDIPPVAHWLDQNQPTKPYPYTKTYAEARLDPWVVLHTSGSTGMPKPIVQSHATYSALDAFTGLPSLGYSPCFPSLGSGRRIYLGFPLFHCAGVSMLLPASLFAGFTIVLGPFPPSAEVVNAIHVHGNVQESCVAPFTLIELTKDPTHLENLGRLKCVTTGGGSMPKPFGDLISSKTRLLNVLGTTEASVMPHELCDPEDWQYMKLSPALGHEYRKVSENLYEHVIPRKPELQLYQGVFGTFPDLQEWPMKDLYSKHPTKEGLWLYRGRTDDVIVFSTGEKLNPVDMETIIQSHPAISGVVIAGAERFQSSLLVETTKPPRDDSEREGLLEEIWPTVEKANKESPSHGRIHRDMVLFTAADRPMPRAGKGTVIRQATLDLYASEIETLYEASGVNATRGIGAGQYSDAKDAARSIINRTTSIDLAEVPADANLFELGLDSLQVTAIVKEANKYLTKLGKPAAMQAPLVYRHPSLDALVSVLEALCEGQEAPKISSETDEEKMQMLYDLHTADLPINGRAPDPQEPGKACILLTGSTGSLGSYILDSLVARDDVARIYCLNRGIGSLERQQKSQAAKGLASLPAEKVRCIDAADLSKAYLGLPVQEYKKLLSEVTLVVHNAWQVDFNLPLAPFAGHVGGVRRLVDLAAQSRLGARILFVSSIGAVAEWATTNNTAAVAVPEAVVEDWRAAQRSGYGQAKLVAERILDAAARTAGVPAAICRAGQVAGPSIPVAGSSGSSWPRQEWVPSLVASSKHLGKLPGTLVGGGADDRVDWVPVDKLGRIVVELGMGSLGAAATPAGPRGATVYHAVNPKVARWEQLVPVVAEALGGAEVVPLESWVAALRESAAKTEDVTVNPAVKILDFYEGLVGGSSIHLDTKNTVHHSATLAELGPVDGDMMKRWMEQWAF</sequence>
<gene>
    <name evidence="4" type="ORF">Daus18300_010719</name>
</gene>
<keyword evidence="1" id="KW-0596">Phosphopantetheine</keyword>
<dbReference type="Gene3D" id="1.10.1200.10">
    <property type="entry name" value="ACP-like"/>
    <property type="match status" value="1"/>
</dbReference>
<dbReference type="PROSITE" id="PS00455">
    <property type="entry name" value="AMP_BINDING"/>
    <property type="match status" value="1"/>
</dbReference>
<dbReference type="InterPro" id="IPR020806">
    <property type="entry name" value="PKS_PP-bd"/>
</dbReference>
<dbReference type="EMBL" id="JAWRVE010000121">
    <property type="protein sequence ID" value="KAL1856452.1"/>
    <property type="molecule type" value="Genomic_DNA"/>
</dbReference>
<reference evidence="4 5" key="1">
    <citation type="journal article" date="2024" name="IMA Fungus">
        <title>IMA Genome - F19 : A genome assembly and annotation guide to empower mycologists, including annotated draft genome sequences of Ceratocystis pirilliformis, Diaporthe australafricana, Fusarium ophioides, Paecilomyces lecythidis, and Sporothrix stenoceras.</title>
        <authorList>
            <person name="Aylward J."/>
            <person name="Wilson A.M."/>
            <person name="Visagie C.M."/>
            <person name="Spraker J."/>
            <person name="Barnes I."/>
            <person name="Buitendag C."/>
            <person name="Ceriani C."/>
            <person name="Del Mar Angel L."/>
            <person name="du Plessis D."/>
            <person name="Fuchs T."/>
            <person name="Gasser K."/>
            <person name="Kramer D."/>
            <person name="Li W."/>
            <person name="Munsamy K."/>
            <person name="Piso A."/>
            <person name="Price J.L."/>
            <person name="Sonnekus B."/>
            <person name="Thomas C."/>
            <person name="van der Nest A."/>
            <person name="van Dijk A."/>
            <person name="van Heerden A."/>
            <person name="van Vuuren N."/>
            <person name="Yilmaz N."/>
            <person name="Duong T.A."/>
            <person name="van der Merwe N.A."/>
            <person name="Wingfield M.J."/>
            <person name="Wingfield B.D."/>
        </authorList>
    </citation>
    <scope>NUCLEOTIDE SEQUENCE [LARGE SCALE GENOMIC DNA]</scope>
    <source>
        <strain evidence="4 5">CMW 18300</strain>
    </source>
</reference>
<dbReference type="SMART" id="SM00823">
    <property type="entry name" value="PKS_PP"/>
    <property type="match status" value="1"/>
</dbReference>
<comment type="caution">
    <text evidence="4">The sequence shown here is derived from an EMBL/GenBank/DDBJ whole genome shotgun (WGS) entry which is preliminary data.</text>
</comment>
<protein>
    <submittedName>
        <fullName evidence="4">NRPS-like protein biosynthetic cluster</fullName>
    </submittedName>
</protein>
<dbReference type="InterPro" id="IPR036736">
    <property type="entry name" value="ACP-like_sf"/>
</dbReference>
<feature type="domain" description="Carrier" evidence="3">
    <location>
        <begin position="551"/>
        <end position="630"/>
    </location>
</feature>
<evidence type="ECO:0000313" key="5">
    <source>
        <dbReference type="Proteomes" id="UP001583177"/>
    </source>
</evidence>
<proteinExistence type="predicted"/>
<dbReference type="InterPro" id="IPR000873">
    <property type="entry name" value="AMP-dep_synth/lig_dom"/>
</dbReference>
<evidence type="ECO:0000256" key="2">
    <source>
        <dbReference type="ARBA" id="ARBA00022553"/>
    </source>
</evidence>
<dbReference type="Pfam" id="PF00501">
    <property type="entry name" value="AMP-binding"/>
    <property type="match status" value="1"/>
</dbReference>
<dbReference type="SUPFAM" id="SSF47336">
    <property type="entry name" value="ACP-like"/>
    <property type="match status" value="1"/>
</dbReference>
<dbReference type="SUPFAM" id="SSF56801">
    <property type="entry name" value="Acetyl-CoA synthetase-like"/>
    <property type="match status" value="1"/>
</dbReference>
<dbReference type="InterPro" id="IPR042099">
    <property type="entry name" value="ANL_N_sf"/>
</dbReference>
<accession>A0ABR3W9G0</accession>
<dbReference type="InterPro" id="IPR013120">
    <property type="entry name" value="FAR_NAD-bd"/>
</dbReference>